<dbReference type="RefSeq" id="WP_131763530.1">
    <property type="nucleotide sequence ID" value="NZ_CAACUY010000351.1"/>
</dbReference>
<gene>
    <name evidence="2" type="ORF">ACFQZM_38450</name>
</gene>
<protein>
    <submittedName>
        <fullName evidence="2">Uncharacterized protein</fullName>
    </submittedName>
</protein>
<evidence type="ECO:0000256" key="1">
    <source>
        <dbReference type="SAM" id="MobiDB-lite"/>
    </source>
</evidence>
<sequence length="287" mass="31904">MTVTGAGPRRGARRQRTGNARSAADGMKLHRRTLRLDGREHTVIGLRPGTAARFSTNRFHDTWHVLSDGHGARVLGRLLWGLSYQSRPGTLLMIDRPFLVPTPFDGDPADPVVLVPAWHTPFTARTARALARALPASRPPDGTVRWRTHGLDAALEDPKAWFARHRLVPDEGIVERLHGLVALKPRSAAEMRYWAIQAGQMGNPSGTHGMAYDYLGPWRRSSGHSGEIQIFRDFHRDVSVARQARAEVLARGDAPEDPGELRPLVWWQHGVVKDRLAASRRARPAEA</sequence>
<dbReference type="Proteomes" id="UP001597063">
    <property type="component" value="Unassembled WGS sequence"/>
</dbReference>
<reference evidence="3" key="1">
    <citation type="journal article" date="2019" name="Int. J. Syst. Evol. Microbiol.">
        <title>The Global Catalogue of Microorganisms (GCM) 10K type strain sequencing project: providing services to taxonomists for standard genome sequencing and annotation.</title>
        <authorList>
            <consortium name="The Broad Institute Genomics Platform"/>
            <consortium name="The Broad Institute Genome Sequencing Center for Infectious Disease"/>
            <person name="Wu L."/>
            <person name="Ma J."/>
        </authorList>
    </citation>
    <scope>NUCLEOTIDE SEQUENCE [LARGE SCALE GENOMIC DNA]</scope>
    <source>
        <strain evidence="3">JCM 9371</strain>
    </source>
</reference>
<comment type="caution">
    <text evidence="2">The sequence shown here is derived from an EMBL/GenBank/DDBJ whole genome shotgun (WGS) entry which is preliminary data.</text>
</comment>
<accession>A0ABW2XY82</accession>
<dbReference type="EMBL" id="JBHTGP010000018">
    <property type="protein sequence ID" value="MFD0690424.1"/>
    <property type="molecule type" value="Genomic_DNA"/>
</dbReference>
<evidence type="ECO:0000313" key="3">
    <source>
        <dbReference type="Proteomes" id="UP001597063"/>
    </source>
</evidence>
<name>A0ABW2XY82_9ACTN</name>
<organism evidence="2 3">
    <name type="scientific">Actinomadura fibrosa</name>
    <dbReference type="NCBI Taxonomy" id="111802"/>
    <lineage>
        <taxon>Bacteria</taxon>
        <taxon>Bacillati</taxon>
        <taxon>Actinomycetota</taxon>
        <taxon>Actinomycetes</taxon>
        <taxon>Streptosporangiales</taxon>
        <taxon>Thermomonosporaceae</taxon>
        <taxon>Actinomadura</taxon>
    </lineage>
</organism>
<evidence type="ECO:0000313" key="2">
    <source>
        <dbReference type="EMBL" id="MFD0690424.1"/>
    </source>
</evidence>
<feature type="region of interest" description="Disordered" evidence="1">
    <location>
        <begin position="1"/>
        <end position="26"/>
    </location>
</feature>
<keyword evidence="3" id="KW-1185">Reference proteome</keyword>
<proteinExistence type="predicted"/>